<proteinExistence type="predicted"/>
<name>A0A1S0U253_LOALO</name>
<dbReference type="PANTHER" id="PTHR10972">
    <property type="entry name" value="OXYSTEROL-BINDING PROTEIN-RELATED"/>
    <property type="match status" value="1"/>
</dbReference>
<dbReference type="InterPro" id="IPR037239">
    <property type="entry name" value="OSBP_sf"/>
</dbReference>
<dbReference type="SUPFAM" id="SSF144000">
    <property type="entry name" value="Oxysterol-binding protein-like"/>
    <property type="match status" value="1"/>
</dbReference>
<evidence type="ECO:0000313" key="3">
    <source>
        <dbReference type="EMBL" id="EFO23937.1"/>
    </source>
</evidence>
<evidence type="ECO:0000256" key="1">
    <source>
        <dbReference type="SAM" id="Coils"/>
    </source>
</evidence>
<gene>
    <name evidence="3" type="ORF">LOAG_04550</name>
</gene>
<organism evidence="3">
    <name type="scientific">Loa loa</name>
    <name type="common">Eye worm</name>
    <name type="synonym">Filaria loa</name>
    <dbReference type="NCBI Taxonomy" id="7209"/>
    <lineage>
        <taxon>Eukaryota</taxon>
        <taxon>Metazoa</taxon>
        <taxon>Ecdysozoa</taxon>
        <taxon>Nematoda</taxon>
        <taxon>Chromadorea</taxon>
        <taxon>Rhabditida</taxon>
        <taxon>Spirurina</taxon>
        <taxon>Spiruromorpha</taxon>
        <taxon>Filarioidea</taxon>
        <taxon>Onchocercidae</taxon>
        <taxon>Loa</taxon>
    </lineage>
</organism>
<accession>A0A1S0U253</accession>
<dbReference type="Pfam" id="PF01237">
    <property type="entry name" value="Oxysterol_BP"/>
    <property type="match status" value="1"/>
</dbReference>
<keyword evidence="1" id="KW-0175">Coiled coil</keyword>
<dbReference type="GO" id="GO:0005886">
    <property type="term" value="C:plasma membrane"/>
    <property type="evidence" value="ECO:0007669"/>
    <property type="project" value="TreeGrafter"/>
</dbReference>
<dbReference type="InParanoid" id="A0A1S0U253"/>
<dbReference type="GeneID" id="9941950"/>
<dbReference type="GO" id="GO:0005829">
    <property type="term" value="C:cytosol"/>
    <property type="evidence" value="ECO:0007669"/>
    <property type="project" value="TreeGrafter"/>
</dbReference>
<dbReference type="EMBL" id="JH712133">
    <property type="protein sequence ID" value="EFO23937.1"/>
    <property type="molecule type" value="Genomic_DNA"/>
</dbReference>
<feature type="coiled-coil region" evidence="1">
    <location>
        <begin position="218"/>
        <end position="252"/>
    </location>
</feature>
<reference evidence="3" key="1">
    <citation type="submission" date="2012-04" db="EMBL/GenBank/DDBJ databases">
        <title>The Genome Sequence of Loa loa.</title>
        <authorList>
            <consortium name="The Broad Institute Genome Sequencing Platform"/>
            <consortium name="Broad Institute Genome Sequencing Center for Infectious Disease"/>
            <person name="Nutman T.B."/>
            <person name="Fink D.L."/>
            <person name="Russ C."/>
            <person name="Young S."/>
            <person name="Zeng Q."/>
            <person name="Gargeya S."/>
            <person name="Alvarado L."/>
            <person name="Berlin A."/>
            <person name="Chapman S.B."/>
            <person name="Chen Z."/>
            <person name="Freedman E."/>
            <person name="Gellesch M."/>
            <person name="Goldberg J."/>
            <person name="Griggs A."/>
            <person name="Gujja S."/>
            <person name="Heilman E.R."/>
            <person name="Heiman D."/>
            <person name="Howarth C."/>
            <person name="Mehta T."/>
            <person name="Neiman D."/>
            <person name="Pearson M."/>
            <person name="Roberts A."/>
            <person name="Saif S."/>
            <person name="Shea T."/>
            <person name="Shenoy N."/>
            <person name="Sisk P."/>
            <person name="Stolte C."/>
            <person name="Sykes S."/>
            <person name="White J."/>
            <person name="Yandava C."/>
            <person name="Haas B."/>
            <person name="Henn M.R."/>
            <person name="Nusbaum C."/>
            <person name="Birren B."/>
        </authorList>
    </citation>
    <scope>NUCLEOTIDE SEQUENCE [LARGE SCALE GENOMIC DNA]</scope>
</reference>
<dbReference type="Gene3D" id="2.40.160.120">
    <property type="match status" value="1"/>
</dbReference>
<dbReference type="AlphaFoldDB" id="A0A1S0U253"/>
<dbReference type="CTD" id="9941950"/>
<dbReference type="GO" id="GO:0032934">
    <property type="term" value="F:sterol binding"/>
    <property type="evidence" value="ECO:0007669"/>
    <property type="project" value="TreeGrafter"/>
</dbReference>
<dbReference type="PANTHER" id="PTHR10972:SF203">
    <property type="entry name" value="OXYSTEROL-BINDING PROTEIN HOMOLOG 3"/>
    <property type="match status" value="1"/>
</dbReference>
<feature type="region of interest" description="Disordered" evidence="2">
    <location>
        <begin position="257"/>
        <end position="280"/>
    </location>
</feature>
<feature type="compositionally biased region" description="Polar residues" evidence="2">
    <location>
        <begin position="1"/>
        <end position="22"/>
    </location>
</feature>
<sequence length="750" mass="86516">MSTSFNPNASASNMSTTRTTPPTKKLSKISKKLAIKKERPVPMNDLPLDAPPVDCPPVYECYVTMKPLKKHRLSITKRYFGKVIRGLMRLLPEKGAKATNEVIGSEYTVDLTAVAISCDDSRRRLIFKFKKESRDIGPVNKNEYETFKEMIQKHRNYRQSACRNKKEDFNELMTANAYQSNELIPITGRISSLNKRPVNPEQDIDTAKLREDFRGNTIAELNEKVVKILNDIKTITIEMKQMRKELKELIRSIQSGKTLPTMESKEDEQTSDSDNSDEKSDAALLNNNQTLFDALPKQKSKINLSEEIIDRKEEKPERLVEGGELEKIQSRKRRDQLPKASVAGEELGLRQLMAIVARRLPLPITFFEPLTMLQVLCEELRYSGQTLNRAISAYDPVDRIAYVTAFAVSSYSGMVCRKQKPFNPLLGETFDFVSDEGWKYHAEQVNRHPSIMAAHAEGLNWEWWQTLISTPKTSWSGVIEATPELPVRLRLGKEDYCWNRVKVIIENASSTAEYRKLKMDGTMNMRCSNGYTSTVIFRKDRQTEVYGSIMDNRGILVVKLFGYYDRFLQKVNQKEYLFEAIPLPKNANQYYGFSQFACGLNEFLNIDERLSAPSTDSRFRPDLKALENADTARAFEAKTNLEKLQRARNEAIHKRMWFEQRHDLMTNTTLWVCNGRYWQAKEKNLRVIRICSNYSVKPLSMKIVILKSDFQKMAELMTVTYTALMQRPMESIKIRTKSDILLLLMFEKEV</sequence>
<dbReference type="OrthoDB" id="1854502at2759"/>
<evidence type="ECO:0000256" key="2">
    <source>
        <dbReference type="SAM" id="MobiDB-lite"/>
    </source>
</evidence>
<protein>
    <recommendedName>
        <fullName evidence="4">Oxysterol-binding protein</fullName>
    </recommendedName>
</protein>
<dbReference type="RefSeq" id="XP_003140133.1">
    <property type="nucleotide sequence ID" value="XM_003140085.1"/>
</dbReference>
<dbReference type="InterPro" id="IPR000648">
    <property type="entry name" value="Oxysterol-bd"/>
</dbReference>
<dbReference type="OMA" id="NGRYWQA"/>
<evidence type="ECO:0008006" key="4">
    <source>
        <dbReference type="Google" id="ProtNLM"/>
    </source>
</evidence>
<dbReference type="GO" id="GO:0097038">
    <property type="term" value="C:perinuclear endoplasmic reticulum"/>
    <property type="evidence" value="ECO:0007669"/>
    <property type="project" value="TreeGrafter"/>
</dbReference>
<dbReference type="KEGG" id="loa:LOAG_04550"/>
<feature type="region of interest" description="Disordered" evidence="2">
    <location>
        <begin position="1"/>
        <end position="28"/>
    </location>
</feature>